<dbReference type="PANTHER" id="PTHR35145:SF1">
    <property type="entry name" value="CYTOPLASMIC PROTEIN"/>
    <property type="match status" value="1"/>
</dbReference>
<dbReference type="eggNOG" id="COG2315">
    <property type="taxonomic scope" value="Bacteria"/>
</dbReference>
<evidence type="ECO:0000313" key="2">
    <source>
        <dbReference type="Proteomes" id="UP000182124"/>
    </source>
</evidence>
<dbReference type="Proteomes" id="UP000182124">
    <property type="component" value="Unassembled WGS sequence"/>
</dbReference>
<organism evidence="1 2">
    <name type="scientific">Flavobacterium saliperosum</name>
    <dbReference type="NCBI Taxonomy" id="329186"/>
    <lineage>
        <taxon>Bacteria</taxon>
        <taxon>Pseudomonadati</taxon>
        <taxon>Bacteroidota</taxon>
        <taxon>Flavobacteriia</taxon>
        <taxon>Flavobacteriales</taxon>
        <taxon>Flavobacteriaceae</taxon>
        <taxon>Flavobacterium</taxon>
    </lineage>
</organism>
<dbReference type="InterPro" id="IPR007351">
    <property type="entry name" value="YjbR"/>
</dbReference>
<gene>
    <name evidence="1" type="ORF">SAMN02927925_01678</name>
</gene>
<keyword evidence="1" id="KW-0238">DNA-binding</keyword>
<accession>A0A1G4VRY7</accession>
<dbReference type="RefSeq" id="WP_035654690.1">
    <property type="nucleotide sequence ID" value="NZ_CBCSBQ010000002.1"/>
</dbReference>
<reference evidence="1 2" key="1">
    <citation type="submission" date="2016-10" db="EMBL/GenBank/DDBJ databases">
        <authorList>
            <person name="de Groot N.N."/>
        </authorList>
    </citation>
    <scope>NUCLEOTIDE SEQUENCE [LARGE SCALE GENOMIC DNA]</scope>
    <source>
        <strain evidence="1 2">CGMCC 1.3801</strain>
    </source>
</reference>
<evidence type="ECO:0000313" key="1">
    <source>
        <dbReference type="EMBL" id="SCX10987.1"/>
    </source>
</evidence>
<dbReference type="InterPro" id="IPR038056">
    <property type="entry name" value="YjbR-like_sf"/>
</dbReference>
<name>A0A1G4VRY7_9FLAO</name>
<dbReference type="EMBL" id="FMTY01000003">
    <property type="protein sequence ID" value="SCX10987.1"/>
    <property type="molecule type" value="Genomic_DNA"/>
</dbReference>
<dbReference type="Pfam" id="PF04237">
    <property type="entry name" value="YjbR"/>
    <property type="match status" value="1"/>
</dbReference>
<protein>
    <submittedName>
        <fullName evidence="1">Predicted DNA-binding protein, MmcQ/YjbR family</fullName>
    </submittedName>
</protein>
<sequence>MNIEDLQQLCKSLPGVTEDIKWEHDLCFCIGGKMFCVIGLNQTPTSASFKVLDDEFDTLSSRDGFKPAPYVARYKWVLAEDINNLSPAQWNHFVTQSYTLIKDKLPAKIKKELNIS</sequence>
<dbReference type="GO" id="GO:0003677">
    <property type="term" value="F:DNA binding"/>
    <property type="evidence" value="ECO:0007669"/>
    <property type="project" value="UniProtKB-KW"/>
</dbReference>
<dbReference type="PANTHER" id="PTHR35145">
    <property type="entry name" value="CYTOPLASMIC PROTEIN-RELATED"/>
    <property type="match status" value="1"/>
</dbReference>
<dbReference type="Gene3D" id="3.90.1150.30">
    <property type="match status" value="1"/>
</dbReference>
<dbReference type="SUPFAM" id="SSF142906">
    <property type="entry name" value="YjbR-like"/>
    <property type="match status" value="1"/>
</dbReference>
<dbReference type="STRING" id="329186.SAMN02927925_01678"/>
<dbReference type="AlphaFoldDB" id="A0A1G4VRY7"/>
<dbReference type="InterPro" id="IPR058532">
    <property type="entry name" value="YjbR/MT2646/Rv2570-like"/>
</dbReference>
<proteinExistence type="predicted"/>